<evidence type="ECO:0000256" key="2">
    <source>
        <dbReference type="SAM" id="MobiDB-lite"/>
    </source>
</evidence>
<feature type="domain" description="Amidase" evidence="3">
    <location>
        <begin position="28"/>
        <end position="455"/>
    </location>
</feature>
<dbReference type="PROSITE" id="PS00571">
    <property type="entry name" value="AMIDASES"/>
    <property type="match status" value="1"/>
</dbReference>
<dbReference type="Gene3D" id="3.90.1300.10">
    <property type="entry name" value="Amidase signature (AS) domain"/>
    <property type="match status" value="1"/>
</dbReference>
<dbReference type="PANTHER" id="PTHR11895:SF7">
    <property type="entry name" value="GLUTAMYL-TRNA(GLN) AMIDOTRANSFERASE SUBUNIT A, MITOCHONDRIAL"/>
    <property type="match status" value="1"/>
</dbReference>
<evidence type="ECO:0000313" key="4">
    <source>
        <dbReference type="EMBL" id="KWX02047.1"/>
    </source>
</evidence>
<protein>
    <submittedName>
        <fullName evidence="4">Amidase</fullName>
    </submittedName>
</protein>
<proteinExistence type="inferred from homology"/>
<reference evidence="5" key="1">
    <citation type="submission" date="2015-04" db="EMBL/GenBank/DDBJ databases">
        <title>Physiological reanalysis, assessment of diazotrophy, and genome sequences of multiple isolates of Streptomyces thermoautotrophicus.</title>
        <authorList>
            <person name="MacKellar D.C."/>
            <person name="Lieber L."/>
            <person name="Norman J."/>
            <person name="Bolger A."/>
            <person name="Tobin C."/>
            <person name="Murray J.W."/>
            <person name="Chang R."/>
            <person name="Ford T."/>
            <person name="Nguyen P.Q."/>
            <person name="Woodward J."/>
            <person name="Permingeat H."/>
            <person name="Joshi N.S."/>
            <person name="Silver P.A."/>
            <person name="Usadel B."/>
            <person name="Rutherford A.W."/>
            <person name="Friesen M."/>
            <person name="Prell J."/>
        </authorList>
    </citation>
    <scope>NUCLEOTIDE SEQUENCE [LARGE SCALE GENOMIC DNA]</scope>
    <source>
        <strain evidence="5">H1</strain>
    </source>
</reference>
<dbReference type="InterPro" id="IPR023631">
    <property type="entry name" value="Amidase_dom"/>
</dbReference>
<name>A0A132MW45_9ACTN</name>
<organism evidence="4 5">
    <name type="scientific">Carbonactinospora thermoautotrophica</name>
    <dbReference type="NCBI Taxonomy" id="1469144"/>
    <lineage>
        <taxon>Bacteria</taxon>
        <taxon>Bacillati</taxon>
        <taxon>Actinomycetota</taxon>
        <taxon>Actinomycetes</taxon>
        <taxon>Kitasatosporales</taxon>
        <taxon>Carbonactinosporaceae</taxon>
        <taxon>Carbonactinospora</taxon>
    </lineage>
</organism>
<dbReference type="AlphaFoldDB" id="A0A132MW45"/>
<sequence>MSIMAELHDLTALELAEGIRRREISPVEVTEHYLDRISRWSDRYGAYVTVTADLARAQAHEAEQAVLRAADPGELPPLHGVPVPVKDLTNVAGVPCRLGSAAFVDFVPHFDDHVVTRIRASGAVLLGKTNTPEFGLSCYTESDVAPPARTPWDPTRSAGGSSGGAAAAVAAGLAPVAQGNDGGGSVRIPASACGLVGLKPTRGRISNGPLAADYTGLVCHGPLARTVRDAAALLDVMAGPMPGDPYWAPPCGSFLAAAGREPGRLRIGRFCTPVVAPTELHPACLRAYEAASELLAELGHEVEDCAPPFGPEVVGQFETVWAVGAALVPVETDRESQLLPLTRWLRDRGRKASGVEYGLALGEMQRAARRWLVESRSYDAILTPTLAQPPVGVGELRDDADPARDFENQKRFTPFTSVYNVTGQPAITLPLHWSEEGLPIGVMLAGRPAEEELLLSLAAQLEAARPWHTRKPACW</sequence>
<dbReference type="PANTHER" id="PTHR11895">
    <property type="entry name" value="TRANSAMIDASE"/>
    <property type="match status" value="1"/>
</dbReference>
<dbReference type="Proteomes" id="UP000070188">
    <property type="component" value="Unassembled WGS sequence"/>
</dbReference>
<dbReference type="GO" id="GO:0003824">
    <property type="term" value="F:catalytic activity"/>
    <property type="evidence" value="ECO:0007669"/>
    <property type="project" value="InterPro"/>
</dbReference>
<accession>A0A132MW45</accession>
<dbReference type="Pfam" id="PF01425">
    <property type="entry name" value="Amidase"/>
    <property type="match status" value="1"/>
</dbReference>
<comment type="caution">
    <text evidence="4">The sequence shown here is derived from an EMBL/GenBank/DDBJ whole genome shotgun (WGS) entry which is preliminary data.</text>
</comment>
<gene>
    <name evidence="4" type="ORF">LI90_3085</name>
</gene>
<dbReference type="SUPFAM" id="SSF75304">
    <property type="entry name" value="Amidase signature (AS) enzymes"/>
    <property type="match status" value="1"/>
</dbReference>
<dbReference type="EMBL" id="LAXD01000001">
    <property type="protein sequence ID" value="KWX02047.1"/>
    <property type="molecule type" value="Genomic_DNA"/>
</dbReference>
<dbReference type="InterPro" id="IPR036928">
    <property type="entry name" value="AS_sf"/>
</dbReference>
<keyword evidence="5" id="KW-1185">Reference proteome</keyword>
<evidence type="ECO:0000259" key="3">
    <source>
        <dbReference type="Pfam" id="PF01425"/>
    </source>
</evidence>
<dbReference type="InterPro" id="IPR020556">
    <property type="entry name" value="Amidase_CS"/>
</dbReference>
<evidence type="ECO:0000256" key="1">
    <source>
        <dbReference type="ARBA" id="ARBA00009199"/>
    </source>
</evidence>
<evidence type="ECO:0000313" key="5">
    <source>
        <dbReference type="Proteomes" id="UP000070188"/>
    </source>
</evidence>
<feature type="region of interest" description="Disordered" evidence="2">
    <location>
        <begin position="144"/>
        <end position="164"/>
    </location>
</feature>
<dbReference type="InterPro" id="IPR000120">
    <property type="entry name" value="Amidase"/>
</dbReference>
<comment type="similarity">
    <text evidence="1">Belongs to the amidase family.</text>
</comment>
<dbReference type="PATRIC" id="fig|1469144.10.peg.3325"/>
<dbReference type="STRING" id="1469144.LI90_3085"/>